<dbReference type="KEGG" id="parq:DSM112329_01702"/>
<sequence length="203" mass="21939">MTAASRHLIVATPIGPLTLDLTPGARPDEYTVSARGRLVPPSGALDSLLLDLATVDLASGTVATDRRRLRRSLRLAHGPRTAMRLIPILMPPLERILAQDAAILAYAELHLRLAEPLVEAPPELADAEGMVTAPSLVGPPVTPTTAPVLVRAVRFEPDEELDWQAERRPPVDDWRGPVAHSEDELLSLAPYARPLARAVSEYA</sequence>
<gene>
    <name evidence="1" type="ORF">DSM112329_01702</name>
</gene>
<accession>A0AAU7ATB8</accession>
<dbReference type="RefSeq" id="WP_354701388.1">
    <property type="nucleotide sequence ID" value="NZ_CP114014.1"/>
</dbReference>
<proteinExistence type="predicted"/>
<dbReference type="AlphaFoldDB" id="A0AAU7ATB8"/>
<reference evidence="1" key="1">
    <citation type="submission" date="2022-12" db="EMBL/GenBank/DDBJ databases">
        <title>Paraconexibacter alkalitolerans sp. nov. and Baekduia alba sp. nov., isolated from soil and emended description of the genera Paraconexibacter (Chun et al., 2020) and Baekduia (An et al., 2020).</title>
        <authorList>
            <person name="Vieira S."/>
            <person name="Huber K.J."/>
            <person name="Geppert A."/>
            <person name="Wolf J."/>
            <person name="Neumann-Schaal M."/>
            <person name="Muesken M."/>
            <person name="Overmann J."/>
        </authorList>
    </citation>
    <scope>NUCLEOTIDE SEQUENCE</scope>
    <source>
        <strain evidence="1">AEG42_29</strain>
    </source>
</reference>
<organism evidence="1">
    <name type="scientific">Paraconexibacter sp. AEG42_29</name>
    <dbReference type="NCBI Taxonomy" id="2997339"/>
    <lineage>
        <taxon>Bacteria</taxon>
        <taxon>Bacillati</taxon>
        <taxon>Actinomycetota</taxon>
        <taxon>Thermoleophilia</taxon>
        <taxon>Solirubrobacterales</taxon>
        <taxon>Paraconexibacteraceae</taxon>
        <taxon>Paraconexibacter</taxon>
    </lineage>
</organism>
<dbReference type="EMBL" id="CP114014">
    <property type="protein sequence ID" value="XAY04864.1"/>
    <property type="molecule type" value="Genomic_DNA"/>
</dbReference>
<evidence type="ECO:0000313" key="1">
    <source>
        <dbReference type="EMBL" id="XAY04864.1"/>
    </source>
</evidence>
<protein>
    <submittedName>
        <fullName evidence="1">Uncharacterized protein</fullName>
    </submittedName>
</protein>
<name>A0AAU7ATB8_9ACTN</name>